<evidence type="ECO:0000313" key="1">
    <source>
        <dbReference type="EMBL" id="JAD48069.1"/>
    </source>
</evidence>
<accession>A0A0A9A8U2</accession>
<proteinExistence type="predicted"/>
<reference evidence="1" key="2">
    <citation type="journal article" date="2015" name="Data Brief">
        <title>Shoot transcriptome of the giant reed, Arundo donax.</title>
        <authorList>
            <person name="Barrero R.A."/>
            <person name="Guerrero F.D."/>
            <person name="Moolhuijzen P."/>
            <person name="Goolsby J.A."/>
            <person name="Tidwell J."/>
            <person name="Bellgard S.E."/>
            <person name="Bellgard M.I."/>
        </authorList>
    </citation>
    <scope>NUCLEOTIDE SEQUENCE</scope>
    <source>
        <tissue evidence="1">Shoot tissue taken approximately 20 cm above the soil surface</tissue>
    </source>
</reference>
<dbReference type="AlphaFoldDB" id="A0A0A9A8U2"/>
<protein>
    <submittedName>
        <fullName evidence="1">Uncharacterized protein</fullName>
    </submittedName>
</protein>
<reference evidence="1" key="1">
    <citation type="submission" date="2014-09" db="EMBL/GenBank/DDBJ databases">
        <authorList>
            <person name="Magalhaes I.L.F."/>
            <person name="Oliveira U."/>
            <person name="Santos F.R."/>
            <person name="Vidigal T.H.D.A."/>
            <person name="Brescovit A.D."/>
            <person name="Santos A.J."/>
        </authorList>
    </citation>
    <scope>NUCLEOTIDE SEQUENCE</scope>
    <source>
        <tissue evidence="1">Shoot tissue taken approximately 20 cm above the soil surface</tissue>
    </source>
</reference>
<organism evidence="1">
    <name type="scientific">Arundo donax</name>
    <name type="common">Giant reed</name>
    <name type="synonym">Donax arundinaceus</name>
    <dbReference type="NCBI Taxonomy" id="35708"/>
    <lineage>
        <taxon>Eukaryota</taxon>
        <taxon>Viridiplantae</taxon>
        <taxon>Streptophyta</taxon>
        <taxon>Embryophyta</taxon>
        <taxon>Tracheophyta</taxon>
        <taxon>Spermatophyta</taxon>
        <taxon>Magnoliopsida</taxon>
        <taxon>Liliopsida</taxon>
        <taxon>Poales</taxon>
        <taxon>Poaceae</taxon>
        <taxon>PACMAD clade</taxon>
        <taxon>Arundinoideae</taxon>
        <taxon>Arundineae</taxon>
        <taxon>Arundo</taxon>
    </lineage>
</organism>
<dbReference type="EMBL" id="GBRH01249826">
    <property type="protein sequence ID" value="JAD48069.1"/>
    <property type="molecule type" value="Transcribed_RNA"/>
</dbReference>
<name>A0A0A9A8U2_ARUDO</name>
<sequence>MNDACTTDACQRTEASAALDSDQVHARN</sequence>